<protein>
    <submittedName>
        <fullName evidence="1">Uncharacterized protein</fullName>
    </submittedName>
</protein>
<accession>A0A8D0NL99</accession>
<dbReference type="Proteomes" id="UP000694726">
    <property type="component" value="Unplaced"/>
</dbReference>
<reference evidence="1" key="1">
    <citation type="submission" date="2025-08" db="UniProtKB">
        <authorList>
            <consortium name="Ensembl"/>
        </authorList>
    </citation>
    <scope>IDENTIFICATION</scope>
</reference>
<dbReference type="AlphaFoldDB" id="A0A8D0NL99"/>
<dbReference type="Ensembl" id="ENSSSCT00015046836.1">
    <property type="protein sequence ID" value="ENSSSCP00015018511.1"/>
    <property type="gene ID" value="ENSSSCG00015035356.1"/>
</dbReference>
<evidence type="ECO:0000313" key="2">
    <source>
        <dbReference type="Proteomes" id="UP000694726"/>
    </source>
</evidence>
<organism evidence="1 2">
    <name type="scientific">Sus scrofa</name>
    <name type="common">Pig</name>
    <dbReference type="NCBI Taxonomy" id="9823"/>
    <lineage>
        <taxon>Eukaryota</taxon>
        <taxon>Metazoa</taxon>
        <taxon>Chordata</taxon>
        <taxon>Craniata</taxon>
        <taxon>Vertebrata</taxon>
        <taxon>Euteleostomi</taxon>
        <taxon>Mammalia</taxon>
        <taxon>Eutheria</taxon>
        <taxon>Laurasiatheria</taxon>
        <taxon>Artiodactyla</taxon>
        <taxon>Suina</taxon>
        <taxon>Suidae</taxon>
        <taxon>Sus</taxon>
    </lineage>
</organism>
<proteinExistence type="predicted"/>
<name>A0A8D0NL99_PIG</name>
<sequence length="59" mass="6272">GVSESQIERVNLRGMASSFLVTGRSGSRASGLVEVVMGQCFYFLKEARSCAESGKPGED</sequence>
<evidence type="ECO:0000313" key="1">
    <source>
        <dbReference type="Ensembl" id="ENSSSCP00015018511.1"/>
    </source>
</evidence>